<feature type="compositionally biased region" description="Basic and acidic residues" evidence="2">
    <location>
        <begin position="704"/>
        <end position="718"/>
    </location>
</feature>
<feature type="region of interest" description="Disordered" evidence="2">
    <location>
        <begin position="492"/>
        <end position="531"/>
    </location>
</feature>
<feature type="region of interest" description="Disordered" evidence="2">
    <location>
        <begin position="77"/>
        <end position="193"/>
    </location>
</feature>
<dbReference type="InterPro" id="IPR016024">
    <property type="entry name" value="ARM-type_fold"/>
</dbReference>
<accession>A0A8H2X341</accession>
<feature type="compositionally biased region" description="Basic and acidic residues" evidence="2">
    <location>
        <begin position="499"/>
        <end position="516"/>
    </location>
</feature>
<dbReference type="PANTHER" id="PTHR12048:SF0">
    <property type="entry name" value="CCAAT_ENHANCER-BINDING PROTEIN ZETA"/>
    <property type="match status" value="1"/>
</dbReference>
<feature type="compositionally biased region" description="Acidic residues" evidence="2">
    <location>
        <begin position="861"/>
        <end position="905"/>
    </location>
</feature>
<dbReference type="InterPro" id="IPR040155">
    <property type="entry name" value="CEBPZ/Mak21-like"/>
</dbReference>
<dbReference type="AlphaFoldDB" id="A0A8H2X341"/>
<feature type="region of interest" description="Disordered" evidence="2">
    <location>
        <begin position="696"/>
        <end position="718"/>
    </location>
</feature>
<sequence>MAPTKPAKAVKSKKAGNKSNGSQLKEAVRALGGDDGDIQLLQGIDSDDGGAVNKGGNKEKNGLQARELAQFVKSLNLPAASTLDEVPSASGKSKGKGKEKTKDLSGNKTASKADGAGEAKPVGKAKRTDEGAGKDKSEKGKQDRKKDKKSKSEGNDKSKELAKQTKLLPITSTAVPTQGTIPPKDAVKPSGKKAKLIVTPSSKWYEDLPPLAPSGGALSESKLSALAARAAALHAADTTAFSDSQFGLSSSDAHFLESVLQGGTRSDRLSALALVIQGAPVHSTRSLEGLRAMASKKGGRGESLKALRAIVDWWVGGGCPDRKLRYFRDQPVTSPDITDTHLIIWHFEDWLKKYFFSILQLLEPLCLDPLPYIRTQTMSLIFTLLKEKPEQEQNLLRLLVNKLGDSDKSVASKASFHILQLLVPHPSMKGVILREMTTLVLKKQADHMHARYYGVITLNQFTLAPGDKDIAASLIGLYFQIFEDILGKGEQEAPTSDVAEERAIRRPNARDKARQKDKQKKKGVKGKESSGDAVFAETEDSNAKLIAALITGIHRALPFAKADTSIFDKHMNTLFRITHSAPFNISIQALVLIEKVSSANKSISDRFYRTLYDSILDPRLLISSKQAMYLNLVFKAMKADKSYRRVVAFVKRMLQSLTVHQPPFICGALYLLGELFNTTPGLRDLLKDNEVKRNQVTISEDLEDPTRGDGEYDPKKRDPQWANAHRTCLWELLPFLHHYHPSVSLHARQLLTGAQITATADLGLNTLTHFLDRFVYRNPKKPKARPVSVMHPAAHDPDGTRVRLMKDTVDTTPTVNDESFWKKSVKDVPADQLFFHKFFLQKIEKQKSRASKAEKRKKDKDEDDSDVPGEEEDAEGPEDKDSESEDDDVGDDSESGDESELDEEDVWKAMQSSMPELQNAGDDSDDDIPSGLDDMSDDSGGISDDGEPSPDGGSDADDGASVEGGSMPNDLGDSDEELEFAEDPDDLIELSGSDASSSDEEPVQGKRKKSAAADNKREKRKKQRRLPTFASAEDYAKMIDEAPEDDL</sequence>
<feature type="domain" description="CCAAT-binding factor" evidence="3">
    <location>
        <begin position="586"/>
        <end position="747"/>
    </location>
</feature>
<feature type="compositionally biased region" description="Basic and acidic residues" evidence="2">
    <location>
        <begin position="96"/>
        <end position="105"/>
    </location>
</feature>
<reference evidence="4" key="1">
    <citation type="submission" date="2021-01" db="EMBL/GenBank/DDBJ databases">
        <authorList>
            <person name="Kaushik A."/>
        </authorList>
    </citation>
    <scope>NUCLEOTIDE SEQUENCE</scope>
    <source>
        <strain evidence="4">AG4-R118</strain>
    </source>
</reference>
<feature type="compositionally biased region" description="Acidic residues" evidence="2">
    <location>
        <begin position="944"/>
        <end position="960"/>
    </location>
</feature>
<dbReference type="SUPFAM" id="SSF48371">
    <property type="entry name" value="ARM repeat"/>
    <property type="match status" value="1"/>
</dbReference>
<dbReference type="GO" id="GO:0005634">
    <property type="term" value="C:nucleus"/>
    <property type="evidence" value="ECO:0007669"/>
    <property type="project" value="UniProtKB-ARBA"/>
</dbReference>
<feature type="region of interest" description="Disordered" evidence="2">
    <location>
        <begin position="849"/>
        <end position="1047"/>
    </location>
</feature>
<feature type="compositionally biased region" description="Basic and acidic residues" evidence="2">
    <location>
        <begin position="126"/>
        <end position="163"/>
    </location>
</feature>
<organism evidence="4 5">
    <name type="scientific">Rhizoctonia solani</name>
    <dbReference type="NCBI Taxonomy" id="456999"/>
    <lineage>
        <taxon>Eukaryota</taxon>
        <taxon>Fungi</taxon>
        <taxon>Dikarya</taxon>
        <taxon>Basidiomycota</taxon>
        <taxon>Agaricomycotina</taxon>
        <taxon>Agaricomycetes</taxon>
        <taxon>Cantharellales</taxon>
        <taxon>Ceratobasidiaceae</taxon>
        <taxon>Rhizoctonia</taxon>
    </lineage>
</organism>
<dbReference type="EMBL" id="CAJMWX010000312">
    <property type="protein sequence ID" value="CAE6412353.1"/>
    <property type="molecule type" value="Genomic_DNA"/>
</dbReference>
<protein>
    <recommendedName>
        <fullName evidence="3">CCAAT-binding factor domain-containing protein</fullName>
    </recommendedName>
</protein>
<proteinExistence type="inferred from homology"/>
<evidence type="ECO:0000256" key="2">
    <source>
        <dbReference type="SAM" id="MobiDB-lite"/>
    </source>
</evidence>
<gene>
    <name evidence="4" type="ORF">RDB_LOCUS12730</name>
</gene>
<feature type="region of interest" description="Disordered" evidence="2">
    <location>
        <begin position="36"/>
        <end position="65"/>
    </location>
</feature>
<name>A0A8H2X341_9AGAM</name>
<dbReference type="Pfam" id="PF03914">
    <property type="entry name" value="CBF"/>
    <property type="match status" value="1"/>
</dbReference>
<feature type="compositionally biased region" description="Acidic residues" evidence="2">
    <location>
        <begin position="972"/>
        <end position="988"/>
    </location>
</feature>
<dbReference type="InterPro" id="IPR005612">
    <property type="entry name" value="CCAAT-binding_factor"/>
</dbReference>
<evidence type="ECO:0000259" key="3">
    <source>
        <dbReference type="Pfam" id="PF03914"/>
    </source>
</evidence>
<comment type="similarity">
    <text evidence="1">Belongs to the CBF/MAK21 family.</text>
</comment>
<feature type="compositionally biased region" description="Low complexity" evidence="2">
    <location>
        <begin position="929"/>
        <end position="942"/>
    </location>
</feature>
<feature type="region of interest" description="Disordered" evidence="2">
    <location>
        <begin position="1"/>
        <end position="24"/>
    </location>
</feature>
<evidence type="ECO:0000313" key="5">
    <source>
        <dbReference type="Proteomes" id="UP000663888"/>
    </source>
</evidence>
<feature type="compositionally biased region" description="Polar residues" evidence="2">
    <location>
        <begin position="170"/>
        <end position="180"/>
    </location>
</feature>
<evidence type="ECO:0000256" key="1">
    <source>
        <dbReference type="ARBA" id="ARBA00007797"/>
    </source>
</evidence>
<dbReference type="PANTHER" id="PTHR12048">
    <property type="entry name" value="CCAAT-BINDING FACTOR-RELATED"/>
    <property type="match status" value="1"/>
</dbReference>
<comment type="caution">
    <text evidence="4">The sequence shown here is derived from an EMBL/GenBank/DDBJ whole genome shotgun (WGS) entry which is preliminary data.</text>
</comment>
<evidence type="ECO:0000313" key="4">
    <source>
        <dbReference type="EMBL" id="CAE6412353.1"/>
    </source>
</evidence>
<dbReference type="Proteomes" id="UP000663888">
    <property type="component" value="Unassembled WGS sequence"/>
</dbReference>